<reference evidence="1 2" key="1">
    <citation type="journal article" date="2022" name="bioRxiv">
        <title>The genome of the oomycete Peronosclerospora sorghi, a cosmopolitan pathogen of maize and sorghum, is inflated with dispersed pseudogenes.</title>
        <authorList>
            <person name="Fletcher K."/>
            <person name="Martin F."/>
            <person name="Isakeit T."/>
            <person name="Cavanaugh K."/>
            <person name="Magill C."/>
            <person name="Michelmore R."/>
        </authorList>
    </citation>
    <scope>NUCLEOTIDE SEQUENCE [LARGE SCALE GENOMIC DNA]</scope>
    <source>
        <strain evidence="1">P6</strain>
    </source>
</reference>
<dbReference type="Proteomes" id="UP001163321">
    <property type="component" value="Chromosome 7"/>
</dbReference>
<sequence>MASDEAEQWKQAVHSEIRSHVRNHTWDLVMRPLGAKVIGSKWVFARKYRREGAGRTECAFHSEITW</sequence>
<protein>
    <submittedName>
        <fullName evidence="1">Uncharacterized protein</fullName>
    </submittedName>
</protein>
<gene>
    <name evidence="1" type="ORF">PsorP6_014588</name>
</gene>
<dbReference type="EMBL" id="CM047586">
    <property type="protein sequence ID" value="KAI9909558.1"/>
    <property type="molecule type" value="Genomic_DNA"/>
</dbReference>
<keyword evidence="2" id="KW-1185">Reference proteome</keyword>
<evidence type="ECO:0000313" key="2">
    <source>
        <dbReference type="Proteomes" id="UP001163321"/>
    </source>
</evidence>
<accession>A0ACC0VUZ1</accession>
<evidence type="ECO:0000313" key="1">
    <source>
        <dbReference type="EMBL" id="KAI9909558.1"/>
    </source>
</evidence>
<name>A0ACC0VUZ1_9STRA</name>
<organism evidence="1 2">
    <name type="scientific">Peronosclerospora sorghi</name>
    <dbReference type="NCBI Taxonomy" id="230839"/>
    <lineage>
        <taxon>Eukaryota</taxon>
        <taxon>Sar</taxon>
        <taxon>Stramenopiles</taxon>
        <taxon>Oomycota</taxon>
        <taxon>Peronosporomycetes</taxon>
        <taxon>Peronosporales</taxon>
        <taxon>Peronosporaceae</taxon>
        <taxon>Peronosclerospora</taxon>
    </lineage>
</organism>
<proteinExistence type="predicted"/>
<comment type="caution">
    <text evidence="1">The sequence shown here is derived from an EMBL/GenBank/DDBJ whole genome shotgun (WGS) entry which is preliminary data.</text>
</comment>